<dbReference type="AlphaFoldDB" id="A0A2J6SJA7"/>
<keyword evidence="2" id="KW-1185">Reference proteome</keyword>
<sequence length="431" mass="49008">MSNHNHLGMPPAFRHVCMMEGPDPTASLASRRYDALEKENRNNLDEIKRLKALLAAHKIPCEPSVNFALQPRRRSARRSMQLPNRPLPQLPTEIQLRILGHSLTSPDPIIDPFYKIRRDNVTKEEWSRTKQINIHFLATCKAFRVEGLQLLFTNNSFIFTQAASLENLAKLPHHLRTTVKQVTLRVVGRYYDEAAGRRDLTGNVDYHSSIDKLMIPIIARPPGMIKDKGIQAYCWEQLADFLKALLMPTPASVFRQKLLPGLDTMRIDLVNFCDHLPYGGYQFSALIRWQLGKLVDELLITGAPEGDITDEGFTNEERVLHQLVRDEGLIGSAVPLFVSTPSGLRPLKGHGIAQRVVRADMEPKFKSAKTLIHPKGGEPPKSMYKPGRTVWKWTSDSLTNPEKKWIEFDRRSGMPAEDVCYDSDMWSDIEN</sequence>
<name>A0A2J6SJA7_9HELO</name>
<dbReference type="GeneID" id="36579619"/>
<dbReference type="InterPro" id="IPR038883">
    <property type="entry name" value="AN11006-like"/>
</dbReference>
<reference evidence="1 2" key="1">
    <citation type="submission" date="2016-04" db="EMBL/GenBank/DDBJ databases">
        <title>A degradative enzymes factory behind the ericoid mycorrhizal symbiosis.</title>
        <authorList>
            <consortium name="DOE Joint Genome Institute"/>
            <person name="Martino E."/>
            <person name="Morin E."/>
            <person name="Grelet G."/>
            <person name="Kuo A."/>
            <person name="Kohler A."/>
            <person name="Daghino S."/>
            <person name="Barry K."/>
            <person name="Choi C."/>
            <person name="Cichocki N."/>
            <person name="Clum A."/>
            <person name="Copeland A."/>
            <person name="Hainaut M."/>
            <person name="Haridas S."/>
            <person name="Labutti K."/>
            <person name="Lindquist E."/>
            <person name="Lipzen A."/>
            <person name="Khouja H.-R."/>
            <person name="Murat C."/>
            <person name="Ohm R."/>
            <person name="Olson A."/>
            <person name="Spatafora J."/>
            <person name="Veneault-Fourrey C."/>
            <person name="Henrissat B."/>
            <person name="Grigoriev I."/>
            <person name="Martin F."/>
            <person name="Perotto S."/>
        </authorList>
    </citation>
    <scope>NUCLEOTIDE SEQUENCE [LARGE SCALE GENOMIC DNA]</scope>
    <source>
        <strain evidence="1 2">E</strain>
    </source>
</reference>
<gene>
    <name evidence="1" type="ORF">K444DRAFT_277668</name>
</gene>
<dbReference type="EMBL" id="KZ613913">
    <property type="protein sequence ID" value="PMD50848.1"/>
    <property type="molecule type" value="Genomic_DNA"/>
</dbReference>
<dbReference type="Proteomes" id="UP000235371">
    <property type="component" value="Unassembled WGS sequence"/>
</dbReference>
<dbReference type="STRING" id="1095630.A0A2J6SJA7"/>
<proteinExistence type="predicted"/>
<dbReference type="InParanoid" id="A0A2J6SJA7"/>
<evidence type="ECO:0000313" key="1">
    <source>
        <dbReference type="EMBL" id="PMD50848.1"/>
    </source>
</evidence>
<dbReference type="OrthoDB" id="5279415at2759"/>
<dbReference type="PANTHER" id="PTHR42085">
    <property type="entry name" value="F-BOX DOMAIN-CONTAINING PROTEIN"/>
    <property type="match status" value="1"/>
</dbReference>
<dbReference type="RefSeq" id="XP_024727752.1">
    <property type="nucleotide sequence ID" value="XM_024871537.1"/>
</dbReference>
<dbReference type="PANTHER" id="PTHR42085:SF1">
    <property type="entry name" value="F-BOX DOMAIN-CONTAINING PROTEIN"/>
    <property type="match status" value="1"/>
</dbReference>
<accession>A0A2J6SJA7</accession>
<protein>
    <submittedName>
        <fullName evidence="1">Uncharacterized protein</fullName>
    </submittedName>
</protein>
<evidence type="ECO:0000313" key="2">
    <source>
        <dbReference type="Proteomes" id="UP000235371"/>
    </source>
</evidence>
<organism evidence="1 2">
    <name type="scientific">Hyaloscypha bicolor E</name>
    <dbReference type="NCBI Taxonomy" id="1095630"/>
    <lineage>
        <taxon>Eukaryota</taxon>
        <taxon>Fungi</taxon>
        <taxon>Dikarya</taxon>
        <taxon>Ascomycota</taxon>
        <taxon>Pezizomycotina</taxon>
        <taxon>Leotiomycetes</taxon>
        <taxon>Helotiales</taxon>
        <taxon>Hyaloscyphaceae</taxon>
        <taxon>Hyaloscypha</taxon>
        <taxon>Hyaloscypha bicolor</taxon>
    </lineage>
</organism>